<dbReference type="EMBL" id="QZWG01000018">
    <property type="protein sequence ID" value="RZB51740.1"/>
    <property type="molecule type" value="Genomic_DNA"/>
</dbReference>
<evidence type="ECO:0000313" key="1">
    <source>
        <dbReference type="EMBL" id="RZB51740.1"/>
    </source>
</evidence>
<keyword evidence="2" id="KW-1185">Reference proteome</keyword>
<comment type="caution">
    <text evidence="1">The sequence shown here is derived from an EMBL/GenBank/DDBJ whole genome shotgun (WGS) entry which is preliminary data.</text>
</comment>
<dbReference type="EC" id="2.7.1.71" evidence="1"/>
<keyword evidence="1" id="KW-0808">Transferase</keyword>
<dbReference type="Proteomes" id="UP000289340">
    <property type="component" value="Chromosome 18"/>
</dbReference>
<dbReference type="AlphaFoldDB" id="A0A445FS44"/>
<name>A0A445FS44_GLYSO</name>
<proteinExistence type="predicted"/>
<organism evidence="1 2">
    <name type="scientific">Glycine soja</name>
    <name type="common">Wild soybean</name>
    <dbReference type="NCBI Taxonomy" id="3848"/>
    <lineage>
        <taxon>Eukaryota</taxon>
        <taxon>Viridiplantae</taxon>
        <taxon>Streptophyta</taxon>
        <taxon>Embryophyta</taxon>
        <taxon>Tracheophyta</taxon>
        <taxon>Spermatophyta</taxon>
        <taxon>Magnoliopsida</taxon>
        <taxon>eudicotyledons</taxon>
        <taxon>Gunneridae</taxon>
        <taxon>Pentapetalae</taxon>
        <taxon>rosids</taxon>
        <taxon>fabids</taxon>
        <taxon>Fabales</taxon>
        <taxon>Fabaceae</taxon>
        <taxon>Papilionoideae</taxon>
        <taxon>50 kb inversion clade</taxon>
        <taxon>NPAAA clade</taxon>
        <taxon>indigoferoid/millettioid clade</taxon>
        <taxon>Phaseoleae</taxon>
        <taxon>Glycine</taxon>
        <taxon>Glycine subgen. Soja</taxon>
    </lineage>
</organism>
<gene>
    <name evidence="1" type="ORF">D0Y65_048246</name>
</gene>
<dbReference type="GO" id="GO:0004765">
    <property type="term" value="F:shikimate kinase activity"/>
    <property type="evidence" value="ECO:0007669"/>
    <property type="project" value="UniProtKB-EC"/>
</dbReference>
<sequence>MLLSIWEQLTFNFSFKESKSFLPATRSHGGCHLCWLKKLTSLEFTVKECVIGFYEENFFFFWVIKSEMLFKLLLHCSIRFCSGKYMRRGISVWLDVPVEALA</sequence>
<reference evidence="1 2" key="1">
    <citation type="submission" date="2018-09" db="EMBL/GenBank/DDBJ databases">
        <title>A high-quality reference genome of wild soybean provides a powerful tool to mine soybean genomes.</title>
        <authorList>
            <person name="Xie M."/>
            <person name="Chung C.Y.L."/>
            <person name="Li M.-W."/>
            <person name="Wong F.-L."/>
            <person name="Chan T.-F."/>
            <person name="Lam H.-M."/>
        </authorList>
    </citation>
    <scope>NUCLEOTIDE SEQUENCE [LARGE SCALE GENOMIC DNA]</scope>
    <source>
        <strain evidence="2">cv. W05</strain>
        <tissue evidence="1">Hypocotyl of etiolated seedlings</tissue>
    </source>
</reference>
<accession>A0A445FS44</accession>
<protein>
    <submittedName>
        <fullName evidence="1">Shikimate kinase, chloroplastic isoform C</fullName>
        <ecNumber evidence="1">2.7.1.71</ecNumber>
    </submittedName>
</protein>
<evidence type="ECO:0000313" key="2">
    <source>
        <dbReference type="Proteomes" id="UP000289340"/>
    </source>
</evidence>
<keyword evidence="1" id="KW-0418">Kinase</keyword>